<comment type="caution">
    <text evidence="1">The sequence shown here is derived from an EMBL/GenBank/DDBJ whole genome shotgun (WGS) entry which is preliminary data.</text>
</comment>
<proteinExistence type="predicted"/>
<accession>A0ABR5D7W5</accession>
<gene>
    <name evidence="1" type="ORF">RP75_13195</name>
</gene>
<protein>
    <submittedName>
        <fullName evidence="1">Uncharacterized protein</fullName>
    </submittedName>
</protein>
<sequence length="257" mass="28172">MKRTALPLNFHHLKPRPYVLVNGLSVALQNIQAVLSRYTVCVVAVNDDPTYPVTLCGSGTLLCYSGRLYMVCCYHQVKDVDLSRIGIFASDEAVVITASGVLQFAQDNVSEANDIIAFDFTESVKGTPSLQSLFFNFRAIPPNAPSTHTAFLQVAGFSFEHQEYHLGEEESRLGLVKVKVIYQLERPSNDRAVLVLRTAEGPLNFNPNGLSGGSAFSVQFVNDKAMAFFAGMICRAGASEAYMIKSNYIEAALRSSR</sequence>
<organism evidence="1 2">
    <name type="scientific">Agrobacterium arsenijevicii</name>
    <dbReference type="NCBI Taxonomy" id="1585697"/>
    <lineage>
        <taxon>Bacteria</taxon>
        <taxon>Pseudomonadati</taxon>
        <taxon>Pseudomonadota</taxon>
        <taxon>Alphaproteobacteria</taxon>
        <taxon>Hyphomicrobiales</taxon>
        <taxon>Rhizobiaceae</taxon>
        <taxon>Rhizobium/Agrobacterium group</taxon>
        <taxon>Agrobacterium</taxon>
    </lineage>
</organism>
<keyword evidence="2" id="KW-1185">Reference proteome</keyword>
<evidence type="ECO:0000313" key="1">
    <source>
        <dbReference type="EMBL" id="KJF73157.1"/>
    </source>
</evidence>
<dbReference type="Proteomes" id="UP000032564">
    <property type="component" value="Unassembled WGS sequence"/>
</dbReference>
<name>A0ABR5D7W5_9HYPH</name>
<dbReference type="RefSeq" id="WP_045019021.1">
    <property type="nucleotide sequence ID" value="NZ_CP166105.1"/>
</dbReference>
<evidence type="ECO:0000313" key="2">
    <source>
        <dbReference type="Proteomes" id="UP000032564"/>
    </source>
</evidence>
<reference evidence="1 2" key="1">
    <citation type="submission" date="2014-12" db="EMBL/GenBank/DDBJ databases">
        <authorList>
            <person name="Kuzmanovic N."/>
            <person name="Pulawska J."/>
            <person name="Obradovic A."/>
        </authorList>
    </citation>
    <scope>NUCLEOTIDE SEQUENCE [LARGE SCALE GENOMIC DNA]</scope>
    <source>
        <strain evidence="1 2">KFB 330</strain>
    </source>
</reference>
<dbReference type="EMBL" id="JWIT01000007">
    <property type="protein sequence ID" value="KJF73157.1"/>
    <property type="molecule type" value="Genomic_DNA"/>
</dbReference>